<keyword evidence="9" id="KW-0811">Translocation</keyword>
<dbReference type="GO" id="GO:0009306">
    <property type="term" value="P:protein secretion"/>
    <property type="evidence" value="ECO:0007669"/>
    <property type="project" value="InterPro"/>
</dbReference>
<evidence type="ECO:0000256" key="6">
    <source>
        <dbReference type="ARBA" id="ARBA00022692"/>
    </source>
</evidence>
<evidence type="ECO:0000256" key="1">
    <source>
        <dbReference type="ARBA" id="ARBA00004141"/>
    </source>
</evidence>
<comment type="subcellular location">
    <subcellularLocation>
        <location evidence="1">Membrane</location>
        <topology evidence="1">Multi-pass membrane protein</topology>
    </subcellularLocation>
</comment>
<evidence type="ECO:0000256" key="4">
    <source>
        <dbReference type="ARBA" id="ARBA00015435"/>
    </source>
</evidence>
<sequence length="70" mass="7995">MKLFWYCLCFFTLFFILVNNPKSSTLGSLGDQSKAINSTREAQKNLQIITIVNVSFFFITTIFIVIFSSS</sequence>
<comment type="similarity">
    <text evidence="2">Belongs to the SecG family.</text>
</comment>
<evidence type="ECO:0000256" key="7">
    <source>
        <dbReference type="ARBA" id="ARBA00022927"/>
    </source>
</evidence>
<evidence type="ECO:0000256" key="5">
    <source>
        <dbReference type="ARBA" id="ARBA00022448"/>
    </source>
</evidence>
<feature type="chain" id="PRO_5008894040" description="Probable protein-export membrane protein SecG" evidence="13">
    <location>
        <begin position="24"/>
        <end position="70"/>
    </location>
</feature>
<dbReference type="RefSeq" id="YP_009295964.1">
    <property type="nucleotide sequence ID" value="NC_031169.1"/>
</dbReference>
<dbReference type="GO" id="GO:0015450">
    <property type="term" value="F:protein-transporting ATPase activity"/>
    <property type="evidence" value="ECO:0007669"/>
    <property type="project" value="InterPro"/>
</dbReference>
<keyword evidence="14" id="KW-0934">Plastid</keyword>
<proteinExistence type="inferred from homology"/>
<evidence type="ECO:0000256" key="12">
    <source>
        <dbReference type="SAM" id="Phobius"/>
    </source>
</evidence>
<keyword evidence="5" id="KW-0813">Transport</keyword>
<evidence type="ECO:0000256" key="11">
    <source>
        <dbReference type="ARBA" id="ARBA00025638"/>
    </source>
</evidence>
<evidence type="ECO:0000256" key="9">
    <source>
        <dbReference type="ARBA" id="ARBA00023010"/>
    </source>
</evidence>
<feature type="signal peptide" evidence="13">
    <location>
        <begin position="1"/>
        <end position="23"/>
    </location>
</feature>
<evidence type="ECO:0000256" key="3">
    <source>
        <dbReference type="ARBA" id="ARBA00013657"/>
    </source>
</evidence>
<keyword evidence="7" id="KW-0653">Protein transport</keyword>
<dbReference type="EMBL" id="KX284712">
    <property type="protein sequence ID" value="AOM64899.1"/>
    <property type="molecule type" value="Genomic_DNA"/>
</dbReference>
<evidence type="ECO:0000256" key="2">
    <source>
        <dbReference type="ARBA" id="ARBA00008445"/>
    </source>
</evidence>
<dbReference type="GeneID" id="29072234"/>
<organism evidence="14">
    <name type="scientific">Schizymenia dubyi</name>
    <dbReference type="NCBI Taxonomy" id="38368"/>
    <lineage>
        <taxon>Eukaryota</taxon>
        <taxon>Rhodophyta</taxon>
        <taxon>Florideophyceae</taxon>
        <taxon>Rhodymeniophycidae</taxon>
        <taxon>Nemastomatales</taxon>
        <taxon>Schizymeniaceae</taxon>
        <taxon>Schizymenia</taxon>
    </lineage>
</organism>
<keyword evidence="10 12" id="KW-0472">Membrane</keyword>
<dbReference type="InterPro" id="IPR004692">
    <property type="entry name" value="SecG"/>
</dbReference>
<reference evidence="14" key="1">
    <citation type="journal article" date="2016" name="BMC Biol.">
        <title>Parallel evolution of highly conserved plastid genome architecture in red seaweeds and seed plants.</title>
        <authorList>
            <person name="Lee J."/>
            <person name="Cho C.H."/>
            <person name="Park S.I."/>
            <person name="Choi J.W."/>
            <person name="Song H.S."/>
            <person name="West J.A."/>
            <person name="Bhattacharya D."/>
            <person name="Yoon H.S."/>
        </authorList>
    </citation>
    <scope>NUCLEOTIDE SEQUENCE</scope>
</reference>
<dbReference type="AlphaFoldDB" id="A0A1C9C959"/>
<accession>A0A1C9C959</accession>
<keyword evidence="8 12" id="KW-1133">Transmembrane helix</keyword>
<evidence type="ECO:0000313" key="14">
    <source>
        <dbReference type="EMBL" id="AOM64899.1"/>
    </source>
</evidence>
<gene>
    <name evidence="14" type="primary">secG</name>
    <name evidence="14" type="ORF">Schiz_016</name>
</gene>
<dbReference type="NCBIfam" id="TIGR00810">
    <property type="entry name" value="secG"/>
    <property type="match status" value="1"/>
</dbReference>
<feature type="transmembrane region" description="Helical" evidence="12">
    <location>
        <begin position="46"/>
        <end position="67"/>
    </location>
</feature>
<protein>
    <recommendedName>
        <fullName evidence="4">Probable protein-export membrane protein SecG</fullName>
    </recommendedName>
    <alternativeName>
        <fullName evidence="3">Probable protein-export membrane protein secG</fullName>
    </alternativeName>
</protein>
<dbReference type="Pfam" id="PF03840">
    <property type="entry name" value="SecG"/>
    <property type="match status" value="1"/>
</dbReference>
<keyword evidence="6 12" id="KW-0812">Transmembrane</keyword>
<name>A0A1C9C959_9FLOR</name>
<dbReference type="GO" id="GO:0016020">
    <property type="term" value="C:membrane"/>
    <property type="evidence" value="ECO:0007669"/>
    <property type="project" value="UniProtKB-SubCell"/>
</dbReference>
<comment type="function">
    <text evidence="11">Involved in protein export. Participates in an early event of protein translocation across the chloroplast thylakoid membrane.</text>
</comment>
<evidence type="ECO:0000256" key="13">
    <source>
        <dbReference type="SAM" id="SignalP"/>
    </source>
</evidence>
<keyword evidence="13" id="KW-0732">Signal</keyword>
<evidence type="ECO:0000256" key="10">
    <source>
        <dbReference type="ARBA" id="ARBA00023136"/>
    </source>
</evidence>
<geneLocation type="plastid" evidence="14"/>
<evidence type="ECO:0000256" key="8">
    <source>
        <dbReference type="ARBA" id="ARBA00022989"/>
    </source>
</evidence>